<dbReference type="InterPro" id="IPR050708">
    <property type="entry name" value="T6SS_VgrG/RHS"/>
</dbReference>
<evidence type="ECO:0000313" key="1">
    <source>
        <dbReference type="EMBL" id="RLV77472.1"/>
    </source>
</evidence>
<evidence type="ECO:0000313" key="2">
    <source>
        <dbReference type="Proteomes" id="UP000281594"/>
    </source>
</evidence>
<dbReference type="PANTHER" id="PTHR32305">
    <property type="match status" value="1"/>
</dbReference>
<proteinExistence type="predicted"/>
<organism evidence="1 2">
    <name type="scientific">Streptomyces rapamycinicus (strain ATCC 29253 / DSM 41530 / NRRL 5491 / AYB-994)</name>
    <name type="common">Streptomyces hygroscopicus (strain ATCC 29253)</name>
    <dbReference type="NCBI Taxonomy" id="1343740"/>
    <lineage>
        <taxon>Bacteria</taxon>
        <taxon>Bacillati</taxon>
        <taxon>Actinomycetota</taxon>
        <taxon>Actinomycetes</taxon>
        <taxon>Kitasatosporales</taxon>
        <taxon>Streptomycetaceae</taxon>
        <taxon>Streptomyces</taxon>
        <taxon>Streptomyces violaceusniger group</taxon>
    </lineage>
</organism>
<dbReference type="HOGENOM" id="CLU_1757827_0_0_11"/>
<name>A0A0A0NSJ1_STRRN</name>
<gene>
    <name evidence="1" type="ORF">D3C57_103845</name>
</gene>
<accession>A0A0A0NSJ1</accession>
<protein>
    <recommendedName>
        <fullName evidence="3">Type IV secretion protein Rhs</fullName>
    </recommendedName>
</protein>
<dbReference type="KEGG" id="src:M271_39785"/>
<dbReference type="Proteomes" id="UP000281594">
    <property type="component" value="Unassembled WGS sequence"/>
</dbReference>
<dbReference type="NCBIfam" id="TIGR01643">
    <property type="entry name" value="YD_repeat_2x"/>
    <property type="match status" value="2"/>
</dbReference>
<evidence type="ECO:0008006" key="3">
    <source>
        <dbReference type="Google" id="ProtNLM"/>
    </source>
</evidence>
<dbReference type="STRING" id="1343740.M271_39785"/>
<sequence>MWQWDTEGNLARHTDQAGHTTSYTHTHFDLPATRTDPDIATYAFTYDTELRLTAVTNPQGRQWHYEYDAAGRLVAETDFNGAQRTYERDAAGRLTAHTNSFGETQRYTLDTAGRILLAVGRLLAGGLVELRRWRASRAAGAARSLRRG</sequence>
<reference evidence="1 2" key="1">
    <citation type="journal article" date="2018" name="J. Biol. Chem.">
        <title>Discovery of the actinoplanic acid pathway in Streptomyces rapamycinicus reveals a genetically conserved synergism with rapamycin.</title>
        <authorList>
            <person name="Mrak P."/>
            <person name="Krastel P."/>
            <person name="Pivk Lukancic P."/>
            <person name="Tao J."/>
            <person name="Pistorius D."/>
            <person name="Moore C.M."/>
        </authorList>
    </citation>
    <scope>NUCLEOTIDE SEQUENCE [LARGE SCALE GENOMIC DNA]</scope>
    <source>
        <strain evidence="1 2">NRRL 5491</strain>
    </source>
</reference>
<dbReference type="InterPro" id="IPR031325">
    <property type="entry name" value="RHS_repeat"/>
</dbReference>
<dbReference type="eggNOG" id="COG3209">
    <property type="taxonomic scope" value="Bacteria"/>
</dbReference>
<dbReference type="Pfam" id="PF05593">
    <property type="entry name" value="RHS_repeat"/>
    <property type="match status" value="3"/>
</dbReference>
<dbReference type="InterPro" id="IPR006530">
    <property type="entry name" value="YD"/>
</dbReference>
<comment type="caution">
    <text evidence="1">The sequence shown here is derived from an EMBL/GenBank/DDBJ whole genome shotgun (WGS) entry which is preliminary data.</text>
</comment>
<dbReference type="PANTHER" id="PTHR32305:SF15">
    <property type="entry name" value="PROTEIN RHSA-RELATED"/>
    <property type="match status" value="1"/>
</dbReference>
<dbReference type="AlphaFoldDB" id="A0A0A0NSJ1"/>
<dbReference type="EMBL" id="QYCY01000001">
    <property type="protein sequence ID" value="RLV77472.1"/>
    <property type="molecule type" value="Genomic_DNA"/>
</dbReference>
<dbReference type="Gene3D" id="2.180.10.10">
    <property type="entry name" value="RHS repeat-associated core"/>
    <property type="match status" value="1"/>
</dbReference>